<dbReference type="EMBL" id="MPUH01000056">
    <property type="protein sequence ID" value="OMJ92732.1"/>
    <property type="molecule type" value="Genomic_DNA"/>
</dbReference>
<dbReference type="AlphaFoldDB" id="A0A1R2CUR0"/>
<protein>
    <submittedName>
        <fullName evidence="2">Uncharacterized protein</fullName>
    </submittedName>
</protein>
<comment type="caution">
    <text evidence="2">The sequence shown here is derived from an EMBL/GenBank/DDBJ whole genome shotgun (WGS) entry which is preliminary data.</text>
</comment>
<gene>
    <name evidence="2" type="ORF">SteCoe_4483</name>
</gene>
<dbReference type="Proteomes" id="UP000187209">
    <property type="component" value="Unassembled WGS sequence"/>
</dbReference>
<name>A0A1R2CUR0_9CILI</name>
<sequence>MRELVNQMSSSVESKSILQYRINQLKVFQEHRKAYPDIVEVKEAQLQIIRLNKEIKDTENLLLSIKGSNDEEHIQALEDTYSKLNDLLIERESEANGLEEEIRIEIKTYEDLQNCLAEKIAENKSLTLELEELKNSEHFKDLQKIKEEEDNINQIIRERENKKQQFLKTKNESINKSMIKNNQELQVPQIIVTDSSRIEGKPQLQIPRLRLSSLSMSMSGGPLNRSSSINK</sequence>
<keyword evidence="3" id="KW-1185">Reference proteome</keyword>
<proteinExistence type="predicted"/>
<evidence type="ECO:0000256" key="1">
    <source>
        <dbReference type="SAM" id="Coils"/>
    </source>
</evidence>
<organism evidence="2 3">
    <name type="scientific">Stentor coeruleus</name>
    <dbReference type="NCBI Taxonomy" id="5963"/>
    <lineage>
        <taxon>Eukaryota</taxon>
        <taxon>Sar</taxon>
        <taxon>Alveolata</taxon>
        <taxon>Ciliophora</taxon>
        <taxon>Postciliodesmatophora</taxon>
        <taxon>Heterotrichea</taxon>
        <taxon>Heterotrichida</taxon>
        <taxon>Stentoridae</taxon>
        <taxon>Stentor</taxon>
    </lineage>
</organism>
<feature type="coiled-coil region" evidence="1">
    <location>
        <begin position="41"/>
        <end position="172"/>
    </location>
</feature>
<keyword evidence="1" id="KW-0175">Coiled coil</keyword>
<evidence type="ECO:0000313" key="2">
    <source>
        <dbReference type="EMBL" id="OMJ92732.1"/>
    </source>
</evidence>
<evidence type="ECO:0000313" key="3">
    <source>
        <dbReference type="Proteomes" id="UP000187209"/>
    </source>
</evidence>
<accession>A0A1R2CUR0</accession>
<reference evidence="2 3" key="1">
    <citation type="submission" date="2016-11" db="EMBL/GenBank/DDBJ databases">
        <title>The macronuclear genome of Stentor coeruleus: a giant cell with tiny introns.</title>
        <authorList>
            <person name="Slabodnick M."/>
            <person name="Ruby J.G."/>
            <person name="Reiff S.B."/>
            <person name="Swart E.C."/>
            <person name="Gosai S."/>
            <person name="Prabakaran S."/>
            <person name="Witkowska E."/>
            <person name="Larue G.E."/>
            <person name="Fisher S."/>
            <person name="Freeman R.M."/>
            <person name="Gunawardena J."/>
            <person name="Chu W."/>
            <person name="Stover N.A."/>
            <person name="Gregory B.D."/>
            <person name="Nowacki M."/>
            <person name="Derisi J."/>
            <person name="Roy S.W."/>
            <person name="Marshall W.F."/>
            <person name="Sood P."/>
        </authorList>
    </citation>
    <scope>NUCLEOTIDE SEQUENCE [LARGE SCALE GENOMIC DNA]</scope>
    <source>
        <strain evidence="2">WM001</strain>
    </source>
</reference>